<proteinExistence type="predicted"/>
<reference evidence="2" key="1">
    <citation type="submission" date="2014-11" db="EMBL/GenBank/DDBJ databases">
        <title>Molecular phylogeny of cliff fern family Woodsiaceae with morphological implications.</title>
        <authorList>
            <person name="Shao Y.-Z."/>
            <person name="Wei R."/>
            <person name="Zhang X.-C."/>
        </authorList>
    </citation>
    <scope>NUCLEOTIDE SEQUENCE</scope>
</reference>
<name>A0A0K6S9L2_9ALVE</name>
<feature type="region of interest" description="Disordered" evidence="1">
    <location>
        <begin position="208"/>
        <end position="290"/>
    </location>
</feature>
<feature type="region of interest" description="Disordered" evidence="1">
    <location>
        <begin position="169"/>
        <end position="189"/>
    </location>
</feature>
<protein>
    <submittedName>
        <fullName evidence="2">Uncharacterized protein</fullName>
    </submittedName>
</protein>
<organism evidence="2">
    <name type="scientific">Chromera velia CCMP2878</name>
    <dbReference type="NCBI Taxonomy" id="1169474"/>
    <lineage>
        <taxon>Eukaryota</taxon>
        <taxon>Sar</taxon>
        <taxon>Alveolata</taxon>
        <taxon>Colpodellida</taxon>
        <taxon>Chromeraceae</taxon>
        <taxon>Chromera</taxon>
    </lineage>
</organism>
<feature type="compositionally biased region" description="Basic and acidic residues" evidence="1">
    <location>
        <begin position="245"/>
        <end position="270"/>
    </location>
</feature>
<feature type="compositionally biased region" description="Gly residues" evidence="1">
    <location>
        <begin position="116"/>
        <end position="132"/>
    </location>
</feature>
<gene>
    <name evidence="2" type="ORF">Cvel_8170.t1</name>
</gene>
<dbReference type="EMBL" id="CDMZ01003635">
    <property type="protein sequence ID" value="CUC10333.1"/>
    <property type="molecule type" value="Genomic_DNA"/>
</dbReference>
<sequence>MMGCFLGFQKKTFFTVNSADEGGHFNEGRWFFGSIHPDISDSLGFPESSDPTYALTCFKIHFSWASGMRGHLRFSSRAEGGAGWGGNSVWEGGAWAGAEEEEDVAAAEIPAESSGAEGGVGAEGNGAWGGGAWAGAEEEEDAVAAEISAKCTAAGAAAATAMLTTGTSERLRRDSVGGSTLGDSCTSGAASAEGSAAALLSLSYVSKTGTARQQSKTEGDRGKVNIHGRESESDGKQGVAQCKSKRPDGEEGGKWREEAKRRPPYGEHHKQPTWGTEDDGGSPLIITGLP</sequence>
<feature type="compositionally biased region" description="Basic and acidic residues" evidence="1">
    <location>
        <begin position="215"/>
        <end position="235"/>
    </location>
</feature>
<accession>A0A0K6S9L2</accession>
<feature type="region of interest" description="Disordered" evidence="1">
    <location>
        <begin position="111"/>
        <end position="132"/>
    </location>
</feature>
<evidence type="ECO:0000313" key="2">
    <source>
        <dbReference type="EMBL" id="CUC10333.1"/>
    </source>
</evidence>
<dbReference type="AlphaFoldDB" id="A0A0K6S9L2"/>
<feature type="compositionally biased region" description="Polar residues" evidence="1">
    <location>
        <begin position="177"/>
        <end position="186"/>
    </location>
</feature>
<dbReference type="VEuPathDB" id="CryptoDB:Cvel_8170"/>
<evidence type="ECO:0000256" key="1">
    <source>
        <dbReference type="SAM" id="MobiDB-lite"/>
    </source>
</evidence>